<dbReference type="AlphaFoldDB" id="A0A5J4V6N2"/>
<evidence type="ECO:0000313" key="1">
    <source>
        <dbReference type="EMBL" id="KAA6378020.1"/>
    </source>
</evidence>
<dbReference type="EMBL" id="SNRW01009425">
    <property type="protein sequence ID" value="KAA6378020.1"/>
    <property type="molecule type" value="Genomic_DNA"/>
</dbReference>
<proteinExistence type="predicted"/>
<sequence length="107" mass="12093">MQKIVDIEKRKKGGIPLVKLTPLQSVLLPTVSDIKQPPQQEKKKAVEGIIALAIIATSTKQSLSLTSKLWQAKHYLHSKQCHGYLIRQRKKQLIFADVQINRSQIGQ</sequence>
<comment type="caution">
    <text evidence="1">The sequence shown here is derived from an EMBL/GenBank/DDBJ whole genome shotgun (WGS) entry which is preliminary data.</text>
</comment>
<gene>
    <name evidence="1" type="ORF">EZS28_026454</name>
</gene>
<accession>A0A5J4V6N2</accession>
<organism evidence="1 2">
    <name type="scientific">Streblomastix strix</name>
    <dbReference type="NCBI Taxonomy" id="222440"/>
    <lineage>
        <taxon>Eukaryota</taxon>
        <taxon>Metamonada</taxon>
        <taxon>Preaxostyla</taxon>
        <taxon>Oxymonadida</taxon>
        <taxon>Streblomastigidae</taxon>
        <taxon>Streblomastix</taxon>
    </lineage>
</organism>
<evidence type="ECO:0000313" key="2">
    <source>
        <dbReference type="Proteomes" id="UP000324800"/>
    </source>
</evidence>
<name>A0A5J4V6N2_9EUKA</name>
<protein>
    <submittedName>
        <fullName evidence="1">Uncharacterized protein</fullName>
    </submittedName>
</protein>
<dbReference type="Proteomes" id="UP000324800">
    <property type="component" value="Unassembled WGS sequence"/>
</dbReference>
<reference evidence="1 2" key="1">
    <citation type="submission" date="2019-03" db="EMBL/GenBank/DDBJ databases">
        <title>Single cell metagenomics reveals metabolic interactions within the superorganism composed of flagellate Streblomastix strix and complex community of Bacteroidetes bacteria on its surface.</title>
        <authorList>
            <person name="Treitli S.C."/>
            <person name="Kolisko M."/>
            <person name="Husnik F."/>
            <person name="Keeling P."/>
            <person name="Hampl V."/>
        </authorList>
    </citation>
    <scope>NUCLEOTIDE SEQUENCE [LARGE SCALE GENOMIC DNA]</scope>
    <source>
        <strain evidence="1">ST1C</strain>
    </source>
</reference>